<sequence length="54" mass="5648">MLTVRLCRYKRGVRSGTRWGRSCCDICGGGHADGGAQRGSSCGARLLVAALGFC</sequence>
<dbReference type="EMBL" id="CM017631">
    <property type="protein sequence ID" value="TYH52630.1"/>
    <property type="molecule type" value="Genomic_DNA"/>
</dbReference>
<dbReference type="Proteomes" id="UP000322667">
    <property type="component" value="Chromosome D09"/>
</dbReference>
<keyword evidence="2" id="KW-1185">Reference proteome</keyword>
<reference evidence="1 2" key="1">
    <citation type="submission" date="2019-07" db="EMBL/GenBank/DDBJ databases">
        <title>WGS assembly of Gossypium tomentosum.</title>
        <authorList>
            <person name="Chen Z.J."/>
            <person name="Sreedasyam A."/>
            <person name="Ando A."/>
            <person name="Song Q."/>
            <person name="De L."/>
            <person name="Hulse-Kemp A."/>
            <person name="Ding M."/>
            <person name="Ye W."/>
            <person name="Kirkbride R."/>
            <person name="Jenkins J."/>
            <person name="Plott C."/>
            <person name="Lovell J."/>
            <person name="Lin Y.-M."/>
            <person name="Vaughn R."/>
            <person name="Liu B."/>
            <person name="Li W."/>
            <person name="Simpson S."/>
            <person name="Scheffler B."/>
            <person name="Saski C."/>
            <person name="Grover C."/>
            <person name="Hu G."/>
            <person name="Conover J."/>
            <person name="Carlson J."/>
            <person name="Shu S."/>
            <person name="Boston L."/>
            <person name="Williams M."/>
            <person name="Peterson D."/>
            <person name="Mcgee K."/>
            <person name="Jones D."/>
            <person name="Wendel J."/>
            <person name="Stelly D."/>
            <person name="Grimwood J."/>
            <person name="Schmutz J."/>
        </authorList>
    </citation>
    <scope>NUCLEOTIDE SEQUENCE [LARGE SCALE GENOMIC DNA]</scope>
    <source>
        <strain evidence="1">7179.01</strain>
    </source>
</reference>
<accession>A0A5D2JDA4</accession>
<protein>
    <submittedName>
        <fullName evidence="1">Uncharacterized protein</fullName>
    </submittedName>
</protein>
<proteinExistence type="predicted"/>
<evidence type="ECO:0000313" key="1">
    <source>
        <dbReference type="EMBL" id="TYH52630.1"/>
    </source>
</evidence>
<evidence type="ECO:0000313" key="2">
    <source>
        <dbReference type="Proteomes" id="UP000322667"/>
    </source>
</evidence>
<name>A0A5D2JDA4_GOSTO</name>
<dbReference type="AlphaFoldDB" id="A0A5D2JDA4"/>
<organism evidence="1 2">
    <name type="scientific">Gossypium tomentosum</name>
    <name type="common">Hawaiian cotton</name>
    <name type="synonym">Gossypium sandvicense</name>
    <dbReference type="NCBI Taxonomy" id="34277"/>
    <lineage>
        <taxon>Eukaryota</taxon>
        <taxon>Viridiplantae</taxon>
        <taxon>Streptophyta</taxon>
        <taxon>Embryophyta</taxon>
        <taxon>Tracheophyta</taxon>
        <taxon>Spermatophyta</taxon>
        <taxon>Magnoliopsida</taxon>
        <taxon>eudicotyledons</taxon>
        <taxon>Gunneridae</taxon>
        <taxon>Pentapetalae</taxon>
        <taxon>rosids</taxon>
        <taxon>malvids</taxon>
        <taxon>Malvales</taxon>
        <taxon>Malvaceae</taxon>
        <taxon>Malvoideae</taxon>
        <taxon>Gossypium</taxon>
    </lineage>
</organism>
<gene>
    <name evidence="1" type="ORF">ES332_D09G041900v1</name>
</gene>